<dbReference type="AlphaFoldDB" id="A0A0G1A6G6"/>
<dbReference type="EMBL" id="LCBY01000048">
    <property type="protein sequence ID" value="KKS20918.1"/>
    <property type="molecule type" value="Genomic_DNA"/>
</dbReference>
<protein>
    <recommendedName>
        <fullName evidence="3">30S ribosomal protein S6</fullName>
    </recommendedName>
</protein>
<dbReference type="Gene3D" id="3.30.70.60">
    <property type="match status" value="1"/>
</dbReference>
<name>A0A0G1A6G6_9BACT</name>
<dbReference type="SUPFAM" id="SSF54995">
    <property type="entry name" value="Ribosomal protein S6"/>
    <property type="match status" value="1"/>
</dbReference>
<evidence type="ECO:0000313" key="1">
    <source>
        <dbReference type="EMBL" id="KKS20918.1"/>
    </source>
</evidence>
<accession>A0A0G1A6G6</accession>
<dbReference type="GO" id="GO:0019843">
    <property type="term" value="F:rRNA binding"/>
    <property type="evidence" value="ECO:0007669"/>
    <property type="project" value="InterPro"/>
</dbReference>
<dbReference type="GO" id="GO:0005840">
    <property type="term" value="C:ribosome"/>
    <property type="evidence" value="ECO:0007669"/>
    <property type="project" value="InterPro"/>
</dbReference>
<evidence type="ECO:0008006" key="3">
    <source>
        <dbReference type="Google" id="ProtNLM"/>
    </source>
</evidence>
<organism evidence="1 2">
    <name type="scientific">Candidatus Roizmanbacteria bacterium GW2011_GWC2_41_7</name>
    <dbReference type="NCBI Taxonomy" id="1618487"/>
    <lineage>
        <taxon>Bacteria</taxon>
        <taxon>Candidatus Roizmaniibacteriota</taxon>
    </lineage>
</organism>
<dbReference type="InterPro" id="IPR035980">
    <property type="entry name" value="Ribosomal_bS6_sf"/>
</dbReference>
<dbReference type="InterPro" id="IPR014717">
    <property type="entry name" value="Transl_elong_EF1B/ribsomal_bS6"/>
</dbReference>
<proteinExistence type="predicted"/>
<comment type="caution">
    <text evidence="1">The sequence shown here is derived from an EMBL/GenBank/DDBJ whole genome shotgun (WGS) entry which is preliminary data.</text>
</comment>
<dbReference type="Proteomes" id="UP000034371">
    <property type="component" value="Unassembled WGS sequence"/>
</dbReference>
<dbReference type="GO" id="GO:0006412">
    <property type="term" value="P:translation"/>
    <property type="evidence" value="ECO:0007669"/>
    <property type="project" value="InterPro"/>
</dbReference>
<reference evidence="1 2" key="1">
    <citation type="journal article" date="2015" name="Nature">
        <title>rRNA introns, odd ribosomes, and small enigmatic genomes across a large radiation of phyla.</title>
        <authorList>
            <person name="Brown C.T."/>
            <person name="Hug L.A."/>
            <person name="Thomas B.C."/>
            <person name="Sharon I."/>
            <person name="Castelle C.J."/>
            <person name="Singh A."/>
            <person name="Wilkins M.J."/>
            <person name="Williams K.H."/>
            <person name="Banfield J.F."/>
        </authorList>
    </citation>
    <scope>NUCLEOTIDE SEQUENCE [LARGE SCALE GENOMIC DNA]</scope>
</reference>
<gene>
    <name evidence="1" type="ORF">UU78_C0048G0005</name>
</gene>
<dbReference type="GO" id="GO:0003735">
    <property type="term" value="F:structural constituent of ribosome"/>
    <property type="evidence" value="ECO:0007669"/>
    <property type="project" value="InterPro"/>
</dbReference>
<evidence type="ECO:0000313" key="2">
    <source>
        <dbReference type="Proteomes" id="UP000034371"/>
    </source>
</evidence>
<sequence>MKLYELTYLPLPGLSADEQKTLSERVVSCLEMPSISQHSNGFLTTMDFNAEPEKIKEIEEKLKQEAQIQRYLVLNKKPVKFKARNLRREEFSRKAEFAKKTEKEAGKPKVELQEIEKKLDEILKD</sequence>